<accession>A0A6J6EF06</accession>
<dbReference type="PRINTS" id="PR00100">
    <property type="entry name" value="AOTCASE"/>
</dbReference>
<proteinExistence type="inferred from homology"/>
<dbReference type="PANTHER" id="PTHR45753:SF6">
    <property type="entry name" value="ASPARTATE CARBAMOYLTRANSFERASE"/>
    <property type="match status" value="1"/>
</dbReference>
<dbReference type="PANTHER" id="PTHR45753">
    <property type="entry name" value="ORNITHINE CARBAMOYLTRANSFERASE, MITOCHONDRIAL"/>
    <property type="match status" value="1"/>
</dbReference>
<organism evidence="10">
    <name type="scientific">freshwater metagenome</name>
    <dbReference type="NCBI Taxonomy" id="449393"/>
    <lineage>
        <taxon>unclassified sequences</taxon>
        <taxon>metagenomes</taxon>
        <taxon>ecological metagenomes</taxon>
    </lineage>
</organism>
<comment type="catalytic activity">
    <reaction evidence="7">
        <text>carbamoyl phosphate + L-aspartate = N-carbamoyl-L-aspartate + phosphate + H(+)</text>
        <dbReference type="Rhea" id="RHEA:20013"/>
        <dbReference type="ChEBI" id="CHEBI:15378"/>
        <dbReference type="ChEBI" id="CHEBI:29991"/>
        <dbReference type="ChEBI" id="CHEBI:32814"/>
        <dbReference type="ChEBI" id="CHEBI:43474"/>
        <dbReference type="ChEBI" id="CHEBI:58228"/>
        <dbReference type="EC" id="2.1.3.2"/>
    </reaction>
</comment>
<dbReference type="SUPFAM" id="SSF53671">
    <property type="entry name" value="Aspartate/ornithine carbamoyltransferase"/>
    <property type="match status" value="1"/>
</dbReference>
<evidence type="ECO:0000256" key="7">
    <source>
        <dbReference type="ARBA" id="ARBA00048859"/>
    </source>
</evidence>
<dbReference type="AlphaFoldDB" id="A0A6J6EF06"/>
<dbReference type="InterPro" id="IPR036901">
    <property type="entry name" value="Asp/Orn_carbamoylTrfase_sf"/>
</dbReference>
<evidence type="ECO:0000256" key="3">
    <source>
        <dbReference type="ARBA" id="ARBA00013008"/>
    </source>
</evidence>
<reference evidence="10" key="1">
    <citation type="submission" date="2020-05" db="EMBL/GenBank/DDBJ databases">
        <authorList>
            <person name="Chiriac C."/>
            <person name="Salcher M."/>
            <person name="Ghai R."/>
            <person name="Kavagutti S V."/>
        </authorList>
    </citation>
    <scope>NUCLEOTIDE SEQUENCE</scope>
</reference>
<keyword evidence="5" id="KW-0665">Pyrimidine biosynthesis</keyword>
<dbReference type="GO" id="GO:0006520">
    <property type="term" value="P:amino acid metabolic process"/>
    <property type="evidence" value="ECO:0007669"/>
    <property type="project" value="InterPro"/>
</dbReference>
<dbReference type="GO" id="GO:0016597">
    <property type="term" value="F:amino acid binding"/>
    <property type="evidence" value="ECO:0007669"/>
    <property type="project" value="InterPro"/>
</dbReference>
<evidence type="ECO:0000256" key="2">
    <source>
        <dbReference type="ARBA" id="ARBA00008896"/>
    </source>
</evidence>
<comment type="pathway">
    <text evidence="1">Pyrimidine metabolism; UMP biosynthesis via de novo pathway; (S)-dihydroorotate from bicarbonate: step 2/3.</text>
</comment>
<dbReference type="InterPro" id="IPR002082">
    <property type="entry name" value="Asp_carbamoyltransf"/>
</dbReference>
<dbReference type="EMBL" id="CAEZTU010000012">
    <property type="protein sequence ID" value="CAB4574029.1"/>
    <property type="molecule type" value="Genomic_DNA"/>
</dbReference>
<dbReference type="InterPro" id="IPR006131">
    <property type="entry name" value="Asp_carbamoyltransf_Asp/Orn-bd"/>
</dbReference>
<dbReference type="HAMAP" id="MF_00001">
    <property type="entry name" value="Asp_carb_tr"/>
    <property type="match status" value="1"/>
</dbReference>
<dbReference type="InterPro" id="IPR006130">
    <property type="entry name" value="Asp/Orn_carbamoylTrfase"/>
</dbReference>
<dbReference type="EC" id="2.1.3.2" evidence="3"/>
<evidence type="ECO:0000256" key="1">
    <source>
        <dbReference type="ARBA" id="ARBA00004852"/>
    </source>
</evidence>
<dbReference type="GO" id="GO:0044205">
    <property type="term" value="P:'de novo' UMP biosynthetic process"/>
    <property type="evidence" value="ECO:0007669"/>
    <property type="project" value="UniProtKB-UniPathway"/>
</dbReference>
<name>A0A6J6EF06_9ZZZZ</name>
<evidence type="ECO:0000259" key="9">
    <source>
        <dbReference type="Pfam" id="PF02729"/>
    </source>
</evidence>
<protein>
    <recommendedName>
        <fullName evidence="3">aspartate carbamoyltransferase</fullName>
        <ecNumber evidence="3">2.1.3.2</ecNumber>
    </recommendedName>
</protein>
<feature type="domain" description="Aspartate/ornithine carbamoyltransferase Asp/Orn-binding" evidence="8">
    <location>
        <begin position="159"/>
        <end position="305"/>
    </location>
</feature>
<feature type="domain" description="Aspartate/ornithine carbamoyltransferase carbamoyl-P binding" evidence="9">
    <location>
        <begin position="3"/>
        <end position="147"/>
    </location>
</feature>
<dbReference type="NCBIfam" id="NF002032">
    <property type="entry name" value="PRK00856.1"/>
    <property type="match status" value="1"/>
</dbReference>
<dbReference type="GO" id="GO:0004070">
    <property type="term" value="F:aspartate carbamoyltransferase activity"/>
    <property type="evidence" value="ECO:0007669"/>
    <property type="project" value="UniProtKB-EC"/>
</dbReference>
<dbReference type="Pfam" id="PF02729">
    <property type="entry name" value="OTCace_N"/>
    <property type="match status" value="1"/>
</dbReference>
<dbReference type="Pfam" id="PF00185">
    <property type="entry name" value="OTCace"/>
    <property type="match status" value="1"/>
</dbReference>
<dbReference type="GO" id="GO:0005829">
    <property type="term" value="C:cytosol"/>
    <property type="evidence" value="ECO:0007669"/>
    <property type="project" value="TreeGrafter"/>
</dbReference>
<evidence type="ECO:0000256" key="5">
    <source>
        <dbReference type="ARBA" id="ARBA00022975"/>
    </source>
</evidence>
<evidence type="ECO:0000313" key="10">
    <source>
        <dbReference type="EMBL" id="CAB4574029.1"/>
    </source>
</evidence>
<dbReference type="FunFam" id="3.40.50.1370:FF:000012">
    <property type="entry name" value="Aspartate carbamoyltransferase"/>
    <property type="match status" value="1"/>
</dbReference>
<dbReference type="PRINTS" id="PR00101">
    <property type="entry name" value="ATCASE"/>
</dbReference>
<dbReference type="NCBIfam" id="TIGR00670">
    <property type="entry name" value="asp_carb_tr"/>
    <property type="match status" value="1"/>
</dbReference>
<evidence type="ECO:0000259" key="8">
    <source>
        <dbReference type="Pfam" id="PF00185"/>
    </source>
</evidence>
<keyword evidence="4" id="KW-0808">Transferase</keyword>
<sequence>MKKHLVSASDLTKEDAVLVLDTAKELATISDRPVKKLPTLRGRTVVNLFFEDSTRTRISFEAASKRLSADVINFSAKGSSVSKGESLKDTAQTLQSMGADAVVIRHGSSGAPHLLATRNWIDAVVINAGDGTHEHPTQALLDAYTIRKHLRKNEGDLSGIKVAIVGDILHSRVARSNAILLKTLGATPIMVAPPTLLPVGIENWNGEYSYNLDDVLPTVDAVMMLRVQQERMNDAYFPTAREYSRNFGLNAQRLRRMQEHALVLHPGPMNRGMEITAEVADSKNSVVIEQVANGVSVRMAVLYLLLGGSNSEMGENS</sequence>
<dbReference type="PROSITE" id="PS00097">
    <property type="entry name" value="CARBAMOYLTRANSFERASE"/>
    <property type="match status" value="1"/>
</dbReference>
<comment type="function">
    <text evidence="6">Catalyzes the condensation of carbamoyl phosphate and aspartate to form carbamoyl aspartate and inorganic phosphate, the committed step in the de novo pyrimidine nucleotide biosynthesis pathway.</text>
</comment>
<dbReference type="Gene3D" id="3.40.50.1370">
    <property type="entry name" value="Aspartate/ornithine carbamoyltransferase"/>
    <property type="match status" value="2"/>
</dbReference>
<dbReference type="InterPro" id="IPR006132">
    <property type="entry name" value="Asp/Orn_carbamoyltranf_P-bd"/>
</dbReference>
<dbReference type="FunFam" id="3.40.50.1370:FF:000007">
    <property type="entry name" value="Aspartate carbamoyltransferase"/>
    <property type="match status" value="1"/>
</dbReference>
<dbReference type="GO" id="GO:0006207">
    <property type="term" value="P:'de novo' pyrimidine nucleobase biosynthetic process"/>
    <property type="evidence" value="ECO:0007669"/>
    <property type="project" value="InterPro"/>
</dbReference>
<evidence type="ECO:0000256" key="6">
    <source>
        <dbReference type="ARBA" id="ARBA00043884"/>
    </source>
</evidence>
<gene>
    <name evidence="10" type="ORF">UFOPK1740_00445</name>
</gene>
<comment type="similarity">
    <text evidence="2">Belongs to the aspartate/ornithine carbamoyltransferase superfamily. ATCase family.</text>
</comment>
<dbReference type="UniPathway" id="UPA00070">
    <property type="reaction ID" value="UER00116"/>
</dbReference>
<evidence type="ECO:0000256" key="4">
    <source>
        <dbReference type="ARBA" id="ARBA00022679"/>
    </source>
</evidence>